<name>A0A6V7VXH4_MELEN</name>
<dbReference type="Proteomes" id="UP000580250">
    <property type="component" value="Unassembled WGS sequence"/>
</dbReference>
<proteinExistence type="predicted"/>
<accession>A0A6V7VXH4</accession>
<reference evidence="1 2" key="1">
    <citation type="submission" date="2020-08" db="EMBL/GenBank/DDBJ databases">
        <authorList>
            <person name="Koutsovoulos G."/>
            <person name="Danchin GJ E."/>
        </authorList>
    </citation>
    <scope>NUCLEOTIDE SEQUENCE [LARGE SCALE GENOMIC DNA]</scope>
</reference>
<protein>
    <submittedName>
        <fullName evidence="1">Uncharacterized protein</fullName>
    </submittedName>
</protein>
<dbReference type="OrthoDB" id="5892417at2759"/>
<dbReference type="EMBL" id="CAJEWN010000347">
    <property type="protein sequence ID" value="CAD2179543.1"/>
    <property type="molecule type" value="Genomic_DNA"/>
</dbReference>
<evidence type="ECO:0000313" key="1">
    <source>
        <dbReference type="EMBL" id="CAD2179543.1"/>
    </source>
</evidence>
<evidence type="ECO:0000313" key="2">
    <source>
        <dbReference type="Proteomes" id="UP000580250"/>
    </source>
</evidence>
<comment type="caution">
    <text evidence="1">The sequence shown here is derived from an EMBL/GenBank/DDBJ whole genome shotgun (WGS) entry which is preliminary data.</text>
</comment>
<organism evidence="1 2">
    <name type="scientific">Meloidogyne enterolobii</name>
    <name type="common">Root-knot nematode worm</name>
    <name type="synonym">Meloidogyne mayaguensis</name>
    <dbReference type="NCBI Taxonomy" id="390850"/>
    <lineage>
        <taxon>Eukaryota</taxon>
        <taxon>Metazoa</taxon>
        <taxon>Ecdysozoa</taxon>
        <taxon>Nematoda</taxon>
        <taxon>Chromadorea</taxon>
        <taxon>Rhabditida</taxon>
        <taxon>Tylenchina</taxon>
        <taxon>Tylenchomorpha</taxon>
        <taxon>Tylenchoidea</taxon>
        <taxon>Meloidogynidae</taxon>
        <taxon>Meloidogyninae</taxon>
        <taxon>Meloidogyne</taxon>
    </lineage>
</organism>
<sequence>MSSSSSISSPFIKLQQKIQLISLSFLSFFPEFYYLHLQLMQNLYFLLDKIISFHINEEKKFNEPPTFRGFAPQTPFLMPYASGNGFVSPFPSGMGDRWAGFLADQQFGGGAIKRTSDGHFMEPAGWLALEEPGRFEWNFNRL</sequence>
<dbReference type="AlphaFoldDB" id="A0A6V7VXH4"/>
<gene>
    <name evidence="1" type="ORF">MENT_LOCUS31552</name>
</gene>